<gene>
    <name evidence="1" type="ORF">GK108_30375</name>
</gene>
<dbReference type="InterPro" id="IPR025332">
    <property type="entry name" value="DUF4238"/>
</dbReference>
<evidence type="ECO:0000313" key="2">
    <source>
        <dbReference type="Proteomes" id="UP000474175"/>
    </source>
</evidence>
<dbReference type="EMBL" id="JAAFZH010000026">
    <property type="protein sequence ID" value="NDU99224.1"/>
    <property type="molecule type" value="Genomic_DNA"/>
</dbReference>
<reference evidence="1 2" key="1">
    <citation type="submission" date="2020-02" db="EMBL/GenBank/DDBJ databases">
        <title>Draft genome sequence of two Spirosoma agri KCTC 52727 and Spirosoma terrae KCTC 52035.</title>
        <authorList>
            <person name="Rojas J."/>
            <person name="Ambika Manirajan B."/>
            <person name="Suarez C."/>
            <person name="Ratering S."/>
            <person name="Schnell S."/>
        </authorList>
    </citation>
    <scope>NUCLEOTIDE SEQUENCE [LARGE SCALE GENOMIC DNA]</scope>
    <source>
        <strain evidence="1 2">KCTC 52035</strain>
    </source>
</reference>
<dbReference type="AlphaFoldDB" id="A0A6L9LFE9"/>
<protein>
    <submittedName>
        <fullName evidence="1">DUF4238 domain-containing protein</fullName>
    </submittedName>
</protein>
<dbReference type="Proteomes" id="UP000474175">
    <property type="component" value="Unassembled WGS sequence"/>
</dbReference>
<organism evidence="1 2">
    <name type="scientific">Spirosoma terrae</name>
    <dbReference type="NCBI Taxonomy" id="1968276"/>
    <lineage>
        <taxon>Bacteria</taxon>
        <taxon>Pseudomonadati</taxon>
        <taxon>Bacteroidota</taxon>
        <taxon>Cytophagia</taxon>
        <taxon>Cytophagales</taxon>
        <taxon>Cytophagaceae</taxon>
        <taxon>Spirosoma</taxon>
    </lineage>
</organism>
<dbReference type="RefSeq" id="WP_163955357.1">
    <property type="nucleotide sequence ID" value="NZ_JAAFZH010000026.1"/>
</dbReference>
<evidence type="ECO:0000313" key="1">
    <source>
        <dbReference type="EMBL" id="NDU99224.1"/>
    </source>
</evidence>
<name>A0A6L9LFE9_9BACT</name>
<proteinExistence type="predicted"/>
<sequence>MGDKPNKQHYVSRVYLKQFQIDDDQNKSFIYGIDTSNKYRNKIQKFGLNDTVFKLKKYYNHTYFENPYALEEVFGKEIEPTYQNVINSLGKEGKLLREVKEQILEWIFVSKMRSPIFRDNHEDKLQFFRKVVKQHKGEEITEEDEKEIKEKAKWGHLSTFIDEEKLKRMIDLFFGTLNAKHWKVLKAPDNFPFLGCDNPGFSPNVHPLFQEQFPFHHVTELNVNSVIYYVFSPRYCLEIRPFEFDTPLTDCALDMDVVFEDAPIEYITFINTGTIYTSYKVFFSNISTQLTTFTGKKL</sequence>
<keyword evidence="2" id="KW-1185">Reference proteome</keyword>
<dbReference type="Pfam" id="PF14022">
    <property type="entry name" value="DUF4238"/>
    <property type="match status" value="1"/>
</dbReference>
<comment type="caution">
    <text evidence="1">The sequence shown here is derived from an EMBL/GenBank/DDBJ whole genome shotgun (WGS) entry which is preliminary data.</text>
</comment>
<accession>A0A6L9LFE9</accession>